<accession>A0A2T9K561</accession>
<comment type="caution">
    <text evidence="2">The sequence shown here is derived from an EMBL/GenBank/DDBJ whole genome shotgun (WGS) entry which is preliminary data.</text>
</comment>
<evidence type="ECO:0000259" key="1">
    <source>
        <dbReference type="Pfam" id="PF01551"/>
    </source>
</evidence>
<dbReference type="Pfam" id="PF01551">
    <property type="entry name" value="Peptidase_M23"/>
    <property type="match status" value="1"/>
</dbReference>
<dbReference type="CDD" id="cd12797">
    <property type="entry name" value="M23_peptidase"/>
    <property type="match status" value="1"/>
</dbReference>
<evidence type="ECO:0000313" key="2">
    <source>
        <dbReference type="EMBL" id="PVM90943.1"/>
    </source>
</evidence>
<dbReference type="GO" id="GO:0004222">
    <property type="term" value="F:metalloendopeptidase activity"/>
    <property type="evidence" value="ECO:0007669"/>
    <property type="project" value="TreeGrafter"/>
</dbReference>
<dbReference type="InterPro" id="IPR011055">
    <property type="entry name" value="Dup_hybrid_motif"/>
</dbReference>
<dbReference type="PANTHER" id="PTHR21666:SF270">
    <property type="entry name" value="MUREIN HYDROLASE ACTIVATOR ENVC"/>
    <property type="match status" value="1"/>
</dbReference>
<dbReference type="AlphaFoldDB" id="A0A2T9K561"/>
<dbReference type="Gene3D" id="2.70.70.10">
    <property type="entry name" value="Glucose Permease (Domain IIA)"/>
    <property type="match status" value="1"/>
</dbReference>
<dbReference type="OrthoDB" id="9815245at2"/>
<reference evidence="2 3" key="1">
    <citation type="submission" date="2018-04" db="EMBL/GenBank/DDBJ databases">
        <title>The genome sequence of Caulobacter sp. 744.</title>
        <authorList>
            <person name="Gao J."/>
            <person name="Sun J."/>
        </authorList>
    </citation>
    <scope>NUCLEOTIDE SEQUENCE [LARGE SCALE GENOMIC DNA]</scope>
    <source>
        <strain evidence="2 3">774</strain>
    </source>
</reference>
<name>A0A2T9K561_9CAUL</name>
<evidence type="ECO:0000313" key="3">
    <source>
        <dbReference type="Proteomes" id="UP000245073"/>
    </source>
</evidence>
<keyword evidence="3" id="KW-1185">Reference proteome</keyword>
<organism evidence="2 3">
    <name type="scientific">Caulobacter endophyticus</name>
    <dbReference type="NCBI Taxonomy" id="2172652"/>
    <lineage>
        <taxon>Bacteria</taxon>
        <taxon>Pseudomonadati</taxon>
        <taxon>Pseudomonadota</taxon>
        <taxon>Alphaproteobacteria</taxon>
        <taxon>Caulobacterales</taxon>
        <taxon>Caulobacteraceae</taxon>
        <taxon>Caulobacter</taxon>
    </lineage>
</organism>
<dbReference type="InterPro" id="IPR050570">
    <property type="entry name" value="Cell_wall_metabolism_enzyme"/>
</dbReference>
<dbReference type="Proteomes" id="UP000245073">
    <property type="component" value="Unassembled WGS sequence"/>
</dbReference>
<proteinExistence type="predicted"/>
<feature type="domain" description="M23ase beta-sheet core" evidence="1">
    <location>
        <begin position="139"/>
        <end position="234"/>
    </location>
</feature>
<dbReference type="SUPFAM" id="SSF51261">
    <property type="entry name" value="Duplicated hybrid motif"/>
    <property type="match status" value="1"/>
</dbReference>
<sequence length="303" mass="31855">MTSRRSCRLSARSLGQIAAFTIAKGQASKTARLAGHCTRPTHEVSFLAPDIQAPPARNLALPLALGFAVAVAAASVPAARALADLIAPAPIVEPVAAAPAPPQPAPPPPAYAFDAPLPGREVASPFGLRQLPWEEGGRLHEGVDIAAPSGTAVKVAADGIVARTGTDPGYGRFVEVRHKDGFTTLYAHLGRNLGMKKGVYVKRGTPIAVVGDSGRSTGSHLHFEISRKGRPLNPAHFMDKTFASADDLPLKAAARVPRKVRLAQVSRWPEGMKEKVAARRAGKGQVTRGEDGRVRVRIEVAAS</sequence>
<gene>
    <name evidence="2" type="ORF">DDF67_08280</name>
</gene>
<dbReference type="InterPro" id="IPR016047">
    <property type="entry name" value="M23ase_b-sheet_dom"/>
</dbReference>
<protein>
    <submittedName>
        <fullName evidence="2">M23 family peptidase</fullName>
    </submittedName>
</protein>
<dbReference type="PANTHER" id="PTHR21666">
    <property type="entry name" value="PEPTIDASE-RELATED"/>
    <property type="match status" value="1"/>
</dbReference>
<dbReference type="EMBL" id="QDKQ01000033">
    <property type="protein sequence ID" value="PVM90943.1"/>
    <property type="molecule type" value="Genomic_DNA"/>
</dbReference>